<dbReference type="NCBIfam" id="NF002967">
    <property type="entry name" value="PRK03641.1"/>
    <property type="match status" value="1"/>
</dbReference>
<gene>
    <name evidence="4" type="ORF">CYR32_00850</name>
</gene>
<organism evidence="4 5">
    <name type="scientific">Chimaeribacter coloradensis</name>
    <dbReference type="NCBI Taxonomy" id="2060068"/>
    <lineage>
        <taxon>Bacteria</taxon>
        <taxon>Pseudomonadati</taxon>
        <taxon>Pseudomonadota</taxon>
        <taxon>Gammaproteobacteria</taxon>
        <taxon>Enterobacterales</taxon>
        <taxon>Yersiniaceae</taxon>
        <taxon>Chimaeribacter</taxon>
    </lineage>
</organism>
<comment type="similarity">
    <text evidence="1 3">Belongs to the UPF0319 family.</text>
</comment>
<dbReference type="EMBL" id="PJZH01000001">
    <property type="protein sequence ID" value="PLR40606.1"/>
    <property type="molecule type" value="Genomic_DNA"/>
</dbReference>
<proteinExistence type="inferred from homology"/>
<dbReference type="OrthoDB" id="6428208at2"/>
<name>A0A2N5EDM1_9GAMM</name>
<dbReference type="HAMAP" id="MF_00789">
    <property type="entry name" value="UPF0319"/>
    <property type="match status" value="1"/>
</dbReference>
<keyword evidence="5" id="KW-1185">Reference proteome</keyword>
<accession>A0A2N5EDM1</accession>
<reference evidence="4 5" key="1">
    <citation type="submission" date="2017-12" db="EMBL/GenBank/DDBJ databases">
        <title>Characterization of six clinical isolates of Enterochimera gen. nov., a novel genus of the Yersiniaciae family and the three species Enterochimera arupensis sp. nov., Enterochimera coloradensis sp. nov, and Enterochimera californica sp. nov.</title>
        <authorList>
            <person name="Rossi A."/>
            <person name="Fisher M."/>
        </authorList>
    </citation>
    <scope>NUCLEOTIDE SEQUENCE [LARGE SCALE GENOMIC DNA]</scope>
    <source>
        <strain evidence="5">2016-Iso4</strain>
    </source>
</reference>
<feature type="chain" id="PRO_5015017090" description="UPF0319 protein CYR32_00850" evidence="3">
    <location>
        <begin position="22"/>
        <end position="225"/>
    </location>
</feature>
<dbReference type="Pfam" id="PF09829">
    <property type="entry name" value="DUF2057"/>
    <property type="match status" value="1"/>
</dbReference>
<evidence type="ECO:0000256" key="3">
    <source>
        <dbReference type="HAMAP-Rule" id="MF_00789"/>
    </source>
</evidence>
<dbReference type="PANTHER" id="PTHR38108">
    <property type="entry name" value="UPF0319 PROTEIN YCCT"/>
    <property type="match status" value="1"/>
</dbReference>
<comment type="caution">
    <text evidence="4">The sequence shown here is derived from an EMBL/GenBank/DDBJ whole genome shotgun (WGS) entry which is preliminary data.</text>
</comment>
<dbReference type="Proteomes" id="UP000234503">
    <property type="component" value="Unassembled WGS sequence"/>
</dbReference>
<keyword evidence="2 3" id="KW-0732">Signal</keyword>
<dbReference type="PANTHER" id="PTHR38108:SF1">
    <property type="entry name" value="UPF0319 PROTEIN YCCT"/>
    <property type="match status" value="1"/>
</dbReference>
<sequence length="225" mass="24027" precursor="true">MKKGWVVSGLLALSVCLPVAAATLALTPEMDVLVVDGKKVAGSPLKGANQLTLAAGQHQLLFRVTKVLRSGARDQYLYHSSPQIAAFEAPAQGALRVALPRLENDGDGKRFDATPDYQIVDENKQPLPVRRDTLQIPGLSLGADLEKAMAEYNGADQAASVAALRSMAPVMGSPALPGAVGNISQASVTVQGENVSEQMLQYWFQQADSATRARFLNWADKHPTH</sequence>
<evidence type="ECO:0000256" key="2">
    <source>
        <dbReference type="ARBA" id="ARBA00022729"/>
    </source>
</evidence>
<dbReference type="RefSeq" id="WP_101822137.1">
    <property type="nucleotide sequence ID" value="NZ_PJZH01000001.1"/>
</dbReference>
<evidence type="ECO:0000313" key="4">
    <source>
        <dbReference type="EMBL" id="PLR40606.1"/>
    </source>
</evidence>
<evidence type="ECO:0000313" key="5">
    <source>
        <dbReference type="Proteomes" id="UP000234503"/>
    </source>
</evidence>
<dbReference type="InterPro" id="IPR018635">
    <property type="entry name" value="UPF0319"/>
</dbReference>
<protein>
    <recommendedName>
        <fullName evidence="3">UPF0319 protein CYR32_00850</fullName>
    </recommendedName>
</protein>
<feature type="signal peptide" evidence="3">
    <location>
        <begin position="1"/>
        <end position="21"/>
    </location>
</feature>
<evidence type="ECO:0000256" key="1">
    <source>
        <dbReference type="ARBA" id="ARBA00008490"/>
    </source>
</evidence>
<dbReference type="AlphaFoldDB" id="A0A2N5EDM1"/>